<dbReference type="KEGG" id="pasa:BAOM_2462"/>
<dbReference type="SUPFAM" id="SSF103473">
    <property type="entry name" value="MFS general substrate transporter"/>
    <property type="match status" value="1"/>
</dbReference>
<evidence type="ECO:0000256" key="1">
    <source>
        <dbReference type="ARBA" id="ARBA00004651"/>
    </source>
</evidence>
<keyword evidence="3" id="KW-0812">Transmembrane</keyword>
<proteinExistence type="predicted"/>
<evidence type="ECO:0000313" key="7">
    <source>
        <dbReference type="Proteomes" id="UP000283095"/>
    </source>
</evidence>
<dbReference type="PANTHER" id="PTHR43124">
    <property type="entry name" value="PURINE EFFLUX PUMP PBUE"/>
    <property type="match status" value="1"/>
</dbReference>
<accession>A0A3Q9RNA9</accession>
<dbReference type="GO" id="GO:0022857">
    <property type="term" value="F:transmembrane transporter activity"/>
    <property type="evidence" value="ECO:0007669"/>
    <property type="project" value="InterPro"/>
</dbReference>
<dbReference type="OrthoDB" id="8579878at2"/>
<dbReference type="RefSeq" id="WP_127762540.1">
    <property type="nucleotide sequence ID" value="NZ_CP026095.1"/>
</dbReference>
<dbReference type="GO" id="GO:0005886">
    <property type="term" value="C:plasma membrane"/>
    <property type="evidence" value="ECO:0007669"/>
    <property type="project" value="UniProtKB-SubCell"/>
</dbReference>
<evidence type="ECO:0000256" key="5">
    <source>
        <dbReference type="ARBA" id="ARBA00023136"/>
    </source>
</evidence>
<dbReference type="EMBL" id="CP026095">
    <property type="protein sequence ID" value="AZV43071.1"/>
    <property type="molecule type" value="Genomic_DNA"/>
</dbReference>
<keyword evidence="4" id="KW-1133">Transmembrane helix</keyword>
<evidence type="ECO:0000256" key="4">
    <source>
        <dbReference type="ARBA" id="ARBA00022989"/>
    </source>
</evidence>
<gene>
    <name evidence="6" type="ORF">BAOM_2462</name>
</gene>
<keyword evidence="2" id="KW-1003">Cell membrane</keyword>
<keyword evidence="5" id="KW-0472">Membrane</keyword>
<evidence type="ECO:0000313" key="6">
    <source>
        <dbReference type="EMBL" id="AZV43071.1"/>
    </source>
</evidence>
<dbReference type="Gene3D" id="1.20.1250.20">
    <property type="entry name" value="MFS general substrate transporter like domains"/>
    <property type="match status" value="2"/>
</dbReference>
<comment type="subcellular location">
    <subcellularLocation>
        <location evidence="1">Cell membrane</location>
        <topology evidence="1">Multi-pass membrane protein</topology>
    </subcellularLocation>
</comment>
<protein>
    <submittedName>
        <fullName evidence="6">MFS transporter</fullName>
    </submittedName>
</protein>
<sequence length="387" mass="44318">MTRNQFVFVCLFLTMLSEVLLSPFYPQYFSEAFGVQGVEMTSIFIICCRLVVIIMTPFWGAILKKWSMRQVVICSLFMTAVFKVILSESTTFLSFLITSLLLLVFQSSLYLLYPYLVESMEQQEEKAKKTTIYMLVMHTAIIVSSLLGSFIITWEMPLKVYLIFACMDLGLMVILLATKLLSPDAVKKDQPIHMKVKKQPIYFYMIAIFFFHLGHNVIRPYFTLFVEDRYEVGNQMNALLYVMPSMMAIILKFCVPIRVFRGQDTMLLYIVTILSVFSLTIQASIDSLGIFIISRIIYGGCFYLSMVVLDIYLFRQFHEAATYYYSWLIAVQNVALLFAPLLALTVSKVSLYVPLLCGAVLLVAAIIAITIHNKPVVLYKKVKENEG</sequence>
<evidence type="ECO:0000256" key="3">
    <source>
        <dbReference type="ARBA" id="ARBA00022692"/>
    </source>
</evidence>
<dbReference type="AlphaFoldDB" id="A0A3Q9RNA9"/>
<name>A0A3Q9RNA9_9BACI</name>
<dbReference type="InterPro" id="IPR050189">
    <property type="entry name" value="MFS_Efflux_Transporters"/>
</dbReference>
<dbReference type="Pfam" id="PF07690">
    <property type="entry name" value="MFS_1"/>
    <property type="match status" value="1"/>
</dbReference>
<dbReference type="InterPro" id="IPR011701">
    <property type="entry name" value="MFS"/>
</dbReference>
<reference evidence="6 7" key="1">
    <citation type="submission" date="2018-01" db="EMBL/GenBank/DDBJ databases">
        <title>Bacillus asahii Genome sequencing and assembly.</title>
        <authorList>
            <person name="Jiang H."/>
            <person name="Feng Y."/>
            <person name="Zhao F."/>
            <person name="Lin X."/>
        </authorList>
    </citation>
    <scope>NUCLEOTIDE SEQUENCE [LARGE SCALE GENOMIC DNA]</scope>
    <source>
        <strain evidence="6 7">OM18</strain>
    </source>
</reference>
<evidence type="ECO:0000256" key="2">
    <source>
        <dbReference type="ARBA" id="ARBA00022475"/>
    </source>
</evidence>
<organism evidence="6 7">
    <name type="scientific">Peribacillus asahii</name>
    <dbReference type="NCBI Taxonomy" id="228899"/>
    <lineage>
        <taxon>Bacteria</taxon>
        <taxon>Bacillati</taxon>
        <taxon>Bacillota</taxon>
        <taxon>Bacilli</taxon>
        <taxon>Bacillales</taxon>
        <taxon>Bacillaceae</taxon>
        <taxon>Peribacillus</taxon>
    </lineage>
</organism>
<dbReference type="InterPro" id="IPR036259">
    <property type="entry name" value="MFS_trans_sf"/>
</dbReference>
<dbReference type="Proteomes" id="UP000283095">
    <property type="component" value="Chromosome"/>
</dbReference>
<dbReference type="PANTHER" id="PTHR43124:SF3">
    <property type="entry name" value="CHLORAMPHENICOL EFFLUX PUMP RV0191"/>
    <property type="match status" value="1"/>
</dbReference>